<dbReference type="AlphaFoldDB" id="A0A0M3KHZ3"/>
<evidence type="ECO:0000256" key="6">
    <source>
        <dbReference type="ARBA" id="ARBA00022989"/>
    </source>
</evidence>
<comment type="similarity">
    <text evidence="8">Belongs to the glycosyltransferase 22 family.</text>
</comment>
<evidence type="ECO:0000313" key="11">
    <source>
        <dbReference type="WBParaSite" id="ASIM_0002060801-mRNA-1"/>
    </source>
</evidence>
<reference evidence="9 10" key="2">
    <citation type="submission" date="2018-11" db="EMBL/GenBank/DDBJ databases">
        <authorList>
            <consortium name="Pathogen Informatics"/>
        </authorList>
    </citation>
    <scope>NUCLEOTIDE SEQUENCE [LARGE SCALE GENOMIC DNA]</scope>
</reference>
<dbReference type="Pfam" id="PF03901">
    <property type="entry name" value="Glyco_transf_22"/>
    <property type="match status" value="1"/>
</dbReference>
<dbReference type="GO" id="GO:0000026">
    <property type="term" value="F:alpha-1,2-mannosyltransferase activity"/>
    <property type="evidence" value="ECO:0007669"/>
    <property type="project" value="TreeGrafter"/>
</dbReference>
<evidence type="ECO:0000313" key="10">
    <source>
        <dbReference type="Proteomes" id="UP000267096"/>
    </source>
</evidence>
<feature type="transmembrane region" description="Helical" evidence="8">
    <location>
        <begin position="265"/>
        <end position="285"/>
    </location>
</feature>
<feature type="transmembrane region" description="Helical" evidence="8">
    <location>
        <begin position="315"/>
        <end position="334"/>
    </location>
</feature>
<accession>A0A0M3KHZ3</accession>
<dbReference type="PANTHER" id="PTHR22760">
    <property type="entry name" value="GLYCOSYLTRANSFERASE"/>
    <property type="match status" value="1"/>
</dbReference>
<dbReference type="EC" id="2.4.1.-" evidence="8"/>
<name>A0A0M3KHZ3_ANISI</name>
<evidence type="ECO:0000256" key="3">
    <source>
        <dbReference type="ARBA" id="ARBA00022679"/>
    </source>
</evidence>
<evidence type="ECO:0000313" key="9">
    <source>
        <dbReference type="EMBL" id="VDK73500.1"/>
    </source>
</evidence>
<dbReference type="WBParaSite" id="ASIM_0002060801-mRNA-1">
    <property type="protein sequence ID" value="ASIM_0002060801-mRNA-1"/>
    <property type="gene ID" value="ASIM_0002060801"/>
</dbReference>
<reference evidence="11" key="1">
    <citation type="submission" date="2017-02" db="UniProtKB">
        <authorList>
            <consortium name="WormBaseParasite"/>
        </authorList>
    </citation>
    <scope>IDENTIFICATION</scope>
</reference>
<dbReference type="GO" id="GO:0006506">
    <property type="term" value="P:GPI anchor biosynthetic process"/>
    <property type="evidence" value="ECO:0007669"/>
    <property type="project" value="TreeGrafter"/>
</dbReference>
<evidence type="ECO:0000256" key="5">
    <source>
        <dbReference type="ARBA" id="ARBA00022824"/>
    </source>
</evidence>
<sequence length="338" mass="38810">MENRRRKTGSIHPSIMKMNVNMKMLLPVSILLLRLVNIFVVQTWFVPDELFQSVEVAYHVVFSTGHLAWEWTNSLRSIIHPYSIAIFYYLLKIFDLDSNFAIIFIPKLLHSLLFAMGDVCFYSLAKRLLPSFDAKFALFNYLTCWFLLYCAPRTLSNSVETALTLIACWPYMSIATLAILIRPTAVLIWIPLGLWHLVRSKSRLELIIFTCLPAMLPVLVVAFLLDSFAYGEWTFSAWNFAKFNVFQGGSAHFGTNPWHYFITNGLPAVLSVQLIPVISGCFVAIRYRQVTLSLLLTSLFYITFHSGLAHKEHRFLLPIIPFLCIYAGHFFGYLRRAG</sequence>
<keyword evidence="3" id="KW-0808">Transferase</keyword>
<proteinExistence type="inferred from homology"/>
<protein>
    <recommendedName>
        <fullName evidence="8">Mannosyltransferase</fullName>
        <ecNumber evidence="8">2.4.1.-</ecNumber>
    </recommendedName>
</protein>
<keyword evidence="4 8" id="KW-0812">Transmembrane</keyword>
<evidence type="ECO:0000256" key="7">
    <source>
        <dbReference type="ARBA" id="ARBA00023136"/>
    </source>
</evidence>
<feature type="transmembrane region" description="Helical" evidence="8">
    <location>
        <begin position="100"/>
        <end position="124"/>
    </location>
</feature>
<dbReference type="Proteomes" id="UP000267096">
    <property type="component" value="Unassembled WGS sequence"/>
</dbReference>
<dbReference type="InterPro" id="IPR005599">
    <property type="entry name" value="GPI_mannosylTrfase"/>
</dbReference>
<evidence type="ECO:0000256" key="1">
    <source>
        <dbReference type="ARBA" id="ARBA00004477"/>
    </source>
</evidence>
<feature type="transmembrane region" description="Helical" evidence="8">
    <location>
        <begin position="292"/>
        <end position="309"/>
    </location>
</feature>
<keyword evidence="5 8" id="KW-0256">Endoplasmic reticulum</keyword>
<evidence type="ECO:0000256" key="8">
    <source>
        <dbReference type="RuleBase" id="RU363075"/>
    </source>
</evidence>
<evidence type="ECO:0000256" key="2">
    <source>
        <dbReference type="ARBA" id="ARBA00022676"/>
    </source>
</evidence>
<feature type="transmembrane region" description="Helical" evidence="8">
    <location>
        <begin position="174"/>
        <end position="194"/>
    </location>
</feature>
<gene>
    <name evidence="9" type="ORF">ASIM_LOCUS19990</name>
</gene>
<keyword evidence="10" id="KW-1185">Reference proteome</keyword>
<dbReference type="OrthoDB" id="10248435at2759"/>
<feature type="transmembrane region" description="Helical" evidence="8">
    <location>
        <begin position="136"/>
        <end position="154"/>
    </location>
</feature>
<comment type="subcellular location">
    <subcellularLocation>
        <location evidence="1 8">Endoplasmic reticulum membrane</location>
        <topology evidence="1 8">Multi-pass membrane protein</topology>
    </subcellularLocation>
</comment>
<evidence type="ECO:0000256" key="4">
    <source>
        <dbReference type="ARBA" id="ARBA00022692"/>
    </source>
</evidence>
<organism evidence="11">
    <name type="scientific">Anisakis simplex</name>
    <name type="common">Herring worm</name>
    <dbReference type="NCBI Taxonomy" id="6269"/>
    <lineage>
        <taxon>Eukaryota</taxon>
        <taxon>Metazoa</taxon>
        <taxon>Ecdysozoa</taxon>
        <taxon>Nematoda</taxon>
        <taxon>Chromadorea</taxon>
        <taxon>Rhabditida</taxon>
        <taxon>Spirurina</taxon>
        <taxon>Ascaridomorpha</taxon>
        <taxon>Ascaridoidea</taxon>
        <taxon>Anisakidae</taxon>
        <taxon>Anisakis</taxon>
        <taxon>Anisakis simplex complex</taxon>
    </lineage>
</organism>
<keyword evidence="7 8" id="KW-0472">Membrane</keyword>
<keyword evidence="2 8" id="KW-0328">Glycosyltransferase</keyword>
<dbReference type="GO" id="GO:0005789">
    <property type="term" value="C:endoplasmic reticulum membrane"/>
    <property type="evidence" value="ECO:0007669"/>
    <property type="project" value="UniProtKB-SubCell"/>
</dbReference>
<dbReference type="PANTHER" id="PTHR22760:SF4">
    <property type="entry name" value="GPI MANNOSYLTRANSFERASE 3"/>
    <property type="match status" value="1"/>
</dbReference>
<dbReference type="EMBL" id="UYRR01038416">
    <property type="protein sequence ID" value="VDK73500.1"/>
    <property type="molecule type" value="Genomic_DNA"/>
</dbReference>
<keyword evidence="6 8" id="KW-1133">Transmembrane helix</keyword>
<feature type="transmembrane region" description="Helical" evidence="8">
    <location>
        <begin position="206"/>
        <end position="225"/>
    </location>
</feature>